<sequence length="101" mass="10302">MSNPLTEQPPASADQLLNAIRQLISGGAAGASASNAQAVTPSDSTTLENCRALYVGTGGDVVATVGGQDVTFINVPDGTWLPIMATQVKASTTASDLVRLW</sequence>
<evidence type="ECO:0000313" key="2">
    <source>
        <dbReference type="Proteomes" id="UP000190774"/>
    </source>
</evidence>
<dbReference type="Proteomes" id="UP000190774">
    <property type="component" value="Unassembled WGS sequence"/>
</dbReference>
<organism evidence="1 2">
    <name type="scientific">Prosthecobacter debontii</name>
    <dbReference type="NCBI Taxonomy" id="48467"/>
    <lineage>
        <taxon>Bacteria</taxon>
        <taxon>Pseudomonadati</taxon>
        <taxon>Verrucomicrobiota</taxon>
        <taxon>Verrucomicrobiia</taxon>
        <taxon>Verrucomicrobiales</taxon>
        <taxon>Verrucomicrobiaceae</taxon>
        <taxon>Prosthecobacter</taxon>
    </lineage>
</organism>
<dbReference type="EMBL" id="FUYE01000003">
    <property type="protein sequence ID" value="SKA84930.1"/>
    <property type="molecule type" value="Genomic_DNA"/>
</dbReference>
<gene>
    <name evidence="1" type="ORF">SAMN02745166_01075</name>
</gene>
<dbReference type="STRING" id="48467.SAMN02745166_01075"/>
<reference evidence="2" key="1">
    <citation type="submission" date="2017-02" db="EMBL/GenBank/DDBJ databases">
        <authorList>
            <person name="Varghese N."/>
            <person name="Submissions S."/>
        </authorList>
    </citation>
    <scope>NUCLEOTIDE SEQUENCE [LARGE SCALE GENOMIC DNA]</scope>
    <source>
        <strain evidence="2">ATCC 700200</strain>
    </source>
</reference>
<name>A0A1T4X5J3_9BACT</name>
<accession>A0A1T4X5J3</accession>
<proteinExistence type="predicted"/>
<protein>
    <submittedName>
        <fullName evidence="1">Uncharacterized protein</fullName>
    </submittedName>
</protein>
<dbReference type="AlphaFoldDB" id="A0A1T4X5J3"/>
<keyword evidence="2" id="KW-1185">Reference proteome</keyword>
<evidence type="ECO:0000313" key="1">
    <source>
        <dbReference type="EMBL" id="SKA84930.1"/>
    </source>
</evidence>
<dbReference type="RefSeq" id="WP_217698918.1">
    <property type="nucleotide sequence ID" value="NZ_FUYE01000003.1"/>
</dbReference>